<keyword evidence="6" id="KW-0175">Coiled coil</keyword>
<keyword evidence="3 7" id="KW-0812">Transmembrane</keyword>
<evidence type="ECO:0000256" key="6">
    <source>
        <dbReference type="SAM" id="Coils"/>
    </source>
</evidence>
<dbReference type="InterPro" id="IPR032807">
    <property type="entry name" value="GNVR"/>
</dbReference>
<evidence type="ECO:0000256" key="4">
    <source>
        <dbReference type="ARBA" id="ARBA00022989"/>
    </source>
</evidence>
<keyword evidence="4 7" id="KW-1133">Transmembrane helix</keyword>
<keyword evidence="11" id="KW-1185">Reference proteome</keyword>
<dbReference type="NCBIfam" id="TIGR03007">
    <property type="entry name" value="pepcterm_ChnLen"/>
    <property type="match status" value="1"/>
</dbReference>
<evidence type="ECO:0000313" key="11">
    <source>
        <dbReference type="Proteomes" id="UP001185984"/>
    </source>
</evidence>
<dbReference type="InterPro" id="IPR003856">
    <property type="entry name" value="LPS_length_determ_N"/>
</dbReference>
<evidence type="ECO:0000256" key="3">
    <source>
        <dbReference type="ARBA" id="ARBA00022692"/>
    </source>
</evidence>
<dbReference type="InterPro" id="IPR014345">
    <property type="entry name" value="XrtA_polysacc_chain"/>
</dbReference>
<accession>A0ABU3ZRQ3</accession>
<keyword evidence="5 7" id="KW-0472">Membrane</keyword>
<evidence type="ECO:0000259" key="8">
    <source>
        <dbReference type="Pfam" id="PF02706"/>
    </source>
</evidence>
<evidence type="ECO:0000313" key="10">
    <source>
        <dbReference type="EMBL" id="MDV5822062.1"/>
    </source>
</evidence>
<dbReference type="EMBL" id="JAPTHD010000001">
    <property type="protein sequence ID" value="MDV5822062.1"/>
    <property type="molecule type" value="Genomic_DNA"/>
</dbReference>
<evidence type="ECO:0000256" key="7">
    <source>
        <dbReference type="SAM" id="Phobius"/>
    </source>
</evidence>
<dbReference type="RefSeq" id="WP_317515364.1">
    <property type="nucleotide sequence ID" value="NZ_JAPTHD010000001.1"/>
</dbReference>
<gene>
    <name evidence="10" type="ORF">O0R41_00390</name>
</gene>
<dbReference type="Pfam" id="PF02706">
    <property type="entry name" value="Wzz"/>
    <property type="match status" value="1"/>
</dbReference>
<evidence type="ECO:0000256" key="2">
    <source>
        <dbReference type="ARBA" id="ARBA00022475"/>
    </source>
</evidence>
<feature type="coiled-coil region" evidence="6">
    <location>
        <begin position="327"/>
        <end position="385"/>
    </location>
</feature>
<reference evidence="11" key="1">
    <citation type="journal article" date="2022" name="J Environ Chem Eng">
        <title>Biodegradation of petroleum oil using a constructed nonpathogenic and heavy metal-tolerant bacterial consortium isolated from marine sponges.</title>
        <authorList>
            <person name="Dechsakulwatana C."/>
            <person name="Rungsihiranrut A."/>
            <person name="Muangchinda C."/>
            <person name="Ningthoujam R."/>
            <person name="Klankeo P."/>
            <person name="Pinyakong O."/>
        </authorList>
    </citation>
    <scope>NUCLEOTIDE SEQUENCE [LARGE SCALE GENOMIC DNA]</scope>
    <source>
        <strain evidence="11">MO2-4</strain>
    </source>
</reference>
<evidence type="ECO:0000259" key="9">
    <source>
        <dbReference type="Pfam" id="PF13807"/>
    </source>
</evidence>
<evidence type="ECO:0000256" key="1">
    <source>
        <dbReference type="ARBA" id="ARBA00004651"/>
    </source>
</evidence>
<organism evidence="10 11">
    <name type="scientific">Sphingobium naphthae</name>
    <dbReference type="NCBI Taxonomy" id="1886786"/>
    <lineage>
        <taxon>Bacteria</taxon>
        <taxon>Pseudomonadati</taxon>
        <taxon>Pseudomonadota</taxon>
        <taxon>Alphaproteobacteria</taxon>
        <taxon>Sphingomonadales</taxon>
        <taxon>Sphingomonadaceae</taxon>
        <taxon>Sphingobium</taxon>
    </lineage>
</organism>
<keyword evidence="2" id="KW-1003">Cell membrane</keyword>
<feature type="transmembrane region" description="Helical" evidence="7">
    <location>
        <begin position="20"/>
        <end position="40"/>
    </location>
</feature>
<dbReference type="InterPro" id="IPR050445">
    <property type="entry name" value="Bact_polysacc_biosynth/exp"/>
</dbReference>
<comment type="subcellular location">
    <subcellularLocation>
        <location evidence="1">Cell membrane</location>
        <topology evidence="1">Multi-pass membrane protein</topology>
    </subcellularLocation>
</comment>
<sequence length="505" mass="53851">MAGLFDELRVLLHGIWNRRWIALAVAWGVAMLGWLGVALIPNSYQSKARVYVNTQSLLEDRMGITQVQSQQDLDRLRSTLASAENLEKVVRGTDLSQTVSGPRDIAAKITTLRENITVMAQADPSMIDISAVSADSTLSDGANARIAQQVVQKLIDIFQEENLSGDRRETKQSLAFLDEQIAGRAKQLEAADQRRVEFAQRYAGLLPGAGSISQRMDAARMEINTIESQLVQAQSALSAMNGQLAGTPQTLPGVGASGGPSALAQAQANLASMKARGWTNSHPDVIAAQREVEALRKSGGGSAGGGGTPNPAYLSIKSMQAERAATVQALQARKAQLQADLNAMMSRQVDEPGIASEQEKLDRDYEVLKTQYDKLLADREEIRLRGEVKTETGAVQFRVIQPPSTPTAPTAPNRPLLLLGVLVLGIAAGVGVAFALGQLKGSFSTAARLERAIGLPVAGSISQVRSAAQQAVEKQRLKWFAAASGGLAGVCLLLIAVEFVQRGMA</sequence>
<feature type="transmembrane region" description="Helical" evidence="7">
    <location>
        <begin position="416"/>
        <end position="436"/>
    </location>
</feature>
<protein>
    <submittedName>
        <fullName evidence="10">Wzz/FepE/Etk N-terminal domain-containing protein</fullName>
    </submittedName>
</protein>
<dbReference type="PANTHER" id="PTHR32309">
    <property type="entry name" value="TYROSINE-PROTEIN KINASE"/>
    <property type="match status" value="1"/>
</dbReference>
<evidence type="ECO:0000256" key="5">
    <source>
        <dbReference type="ARBA" id="ARBA00023136"/>
    </source>
</evidence>
<name>A0ABU3ZRQ3_9SPHN</name>
<feature type="domain" description="Polysaccharide chain length determinant N-terminal" evidence="8">
    <location>
        <begin position="8"/>
        <end position="91"/>
    </location>
</feature>
<comment type="caution">
    <text evidence="10">The sequence shown here is derived from an EMBL/GenBank/DDBJ whole genome shotgun (WGS) entry which is preliminary data.</text>
</comment>
<dbReference type="Pfam" id="PF13807">
    <property type="entry name" value="GNVR"/>
    <property type="match status" value="1"/>
</dbReference>
<feature type="transmembrane region" description="Helical" evidence="7">
    <location>
        <begin position="479"/>
        <end position="500"/>
    </location>
</feature>
<feature type="domain" description="Tyrosine-protein kinase G-rich" evidence="9">
    <location>
        <begin position="360"/>
        <end position="435"/>
    </location>
</feature>
<dbReference type="PANTHER" id="PTHR32309:SF31">
    <property type="entry name" value="CAPSULAR EXOPOLYSACCHARIDE FAMILY"/>
    <property type="match status" value="1"/>
</dbReference>
<dbReference type="Proteomes" id="UP001185984">
    <property type="component" value="Unassembled WGS sequence"/>
</dbReference>
<proteinExistence type="predicted"/>